<keyword evidence="1" id="KW-0472">Membrane</keyword>
<evidence type="ECO:0000313" key="3">
    <source>
        <dbReference type="Proteomes" id="UP000233440"/>
    </source>
</evidence>
<organism evidence="2 3">
    <name type="scientific">Heyndrickxia camelliae</name>
    <dbReference type="NCBI Taxonomy" id="1707093"/>
    <lineage>
        <taxon>Bacteria</taxon>
        <taxon>Bacillati</taxon>
        <taxon>Bacillota</taxon>
        <taxon>Bacilli</taxon>
        <taxon>Bacillales</taxon>
        <taxon>Bacillaceae</taxon>
        <taxon>Heyndrickxia</taxon>
    </lineage>
</organism>
<keyword evidence="1" id="KW-1133">Transmembrane helix</keyword>
<reference evidence="2 3" key="1">
    <citation type="submission" date="2017-11" db="EMBL/GenBank/DDBJ databases">
        <title>Bacillus camelliae sp. nov., isolated from pu'er tea.</title>
        <authorList>
            <person name="Niu L."/>
        </authorList>
    </citation>
    <scope>NUCLEOTIDE SEQUENCE [LARGE SCALE GENOMIC DNA]</scope>
    <source>
        <strain evidence="2 3">7578-1</strain>
    </source>
</reference>
<name>A0A2N3LNF3_9BACI</name>
<accession>A0A2N3LNF3</accession>
<dbReference type="Proteomes" id="UP000233440">
    <property type="component" value="Unassembled WGS sequence"/>
</dbReference>
<keyword evidence="1" id="KW-0812">Transmembrane</keyword>
<keyword evidence="3" id="KW-1185">Reference proteome</keyword>
<protein>
    <submittedName>
        <fullName evidence="2">Uncharacterized protein</fullName>
    </submittedName>
</protein>
<evidence type="ECO:0000256" key="1">
    <source>
        <dbReference type="SAM" id="Phobius"/>
    </source>
</evidence>
<evidence type="ECO:0000313" key="2">
    <source>
        <dbReference type="EMBL" id="PKR86115.1"/>
    </source>
</evidence>
<comment type="caution">
    <text evidence="2">The sequence shown here is derived from an EMBL/GenBank/DDBJ whole genome shotgun (WGS) entry which is preliminary data.</text>
</comment>
<dbReference type="AlphaFoldDB" id="A0A2N3LNF3"/>
<feature type="transmembrane region" description="Helical" evidence="1">
    <location>
        <begin position="7"/>
        <end position="25"/>
    </location>
</feature>
<proteinExistence type="predicted"/>
<feature type="transmembrane region" description="Helical" evidence="1">
    <location>
        <begin position="31"/>
        <end position="59"/>
    </location>
</feature>
<gene>
    <name evidence="2" type="ORF">CWO92_07010</name>
</gene>
<sequence>MLNKLSMFVIGLITLAIPATIIYLLSQYKNVFIIALLGVVVILLIVLCYLVGSLVWDLLRDKF</sequence>
<dbReference type="EMBL" id="PIQO01000003">
    <property type="protein sequence ID" value="PKR86115.1"/>
    <property type="molecule type" value="Genomic_DNA"/>
</dbReference>